<name>A0A9W4TVG7_9ASCO</name>
<dbReference type="Pfam" id="PF12239">
    <property type="entry name" value="DUF3605"/>
    <property type="match status" value="1"/>
</dbReference>
<evidence type="ECO:0000313" key="2">
    <source>
        <dbReference type="Proteomes" id="UP001152885"/>
    </source>
</evidence>
<dbReference type="PANTHER" id="PTHR35020:SF2">
    <property type="entry name" value="N-ACETYLGLUCOSAMINE-INDUCED PROTEIN 1"/>
    <property type="match status" value="1"/>
</dbReference>
<dbReference type="GO" id="GO:0005737">
    <property type="term" value="C:cytoplasm"/>
    <property type="evidence" value="ECO:0007669"/>
    <property type="project" value="TreeGrafter"/>
</dbReference>
<keyword evidence="2" id="KW-1185">Reference proteome</keyword>
<dbReference type="AlphaFoldDB" id="A0A9W4TVG7"/>
<dbReference type="InterPro" id="IPR022036">
    <property type="entry name" value="DUF3605"/>
</dbReference>
<evidence type="ECO:0008006" key="3">
    <source>
        <dbReference type="Google" id="ProtNLM"/>
    </source>
</evidence>
<dbReference type="Proteomes" id="UP001152885">
    <property type="component" value="Unassembled WGS sequence"/>
</dbReference>
<proteinExistence type="predicted"/>
<sequence>MTITSIPKQLNTPPTSPTFDKYYKSFNIETHQSKLMPQPSKIKHGDPFNWQDIQFIINSNQLELFARSEQQTIKYHNFKQYLKDRNININDYLLNHELHWKEDDLRDQEFPNDKLEYDLNNKQDLIFFNPNDLEILPNKFPYYFDSNIKHLCVWSKLKIPNDSKSEVGDISELSKKIIHKYLEKTFVNKGIKWDQIVWFKNWLTLQSVKSISHIHILLKDVDDEFIDSLIGKSGEVLTIEDYRDLIDY</sequence>
<dbReference type="EMBL" id="CANTUO010000002">
    <property type="protein sequence ID" value="CAI5757637.1"/>
    <property type="molecule type" value="Genomic_DNA"/>
</dbReference>
<gene>
    <name evidence="1" type="ORF">CANVERA_P2151</name>
</gene>
<reference evidence="1" key="1">
    <citation type="submission" date="2022-12" db="EMBL/GenBank/DDBJ databases">
        <authorList>
            <person name="Brejova B."/>
        </authorList>
    </citation>
    <scope>NUCLEOTIDE SEQUENCE</scope>
</reference>
<protein>
    <recommendedName>
        <fullName evidence="3">N-acetylglucosamine-induced protein 1</fullName>
    </recommendedName>
</protein>
<comment type="caution">
    <text evidence="1">The sequence shown here is derived from an EMBL/GenBank/DDBJ whole genome shotgun (WGS) entry which is preliminary data.</text>
</comment>
<dbReference type="PANTHER" id="PTHR35020">
    <property type="entry name" value="N-ACETYLGLUCOSAMINE-INDUCED PROTEIN 1"/>
    <property type="match status" value="1"/>
</dbReference>
<organism evidence="1 2">
    <name type="scientific">Candida verbasci</name>
    <dbReference type="NCBI Taxonomy" id="1227364"/>
    <lineage>
        <taxon>Eukaryota</taxon>
        <taxon>Fungi</taxon>
        <taxon>Dikarya</taxon>
        <taxon>Ascomycota</taxon>
        <taxon>Saccharomycotina</taxon>
        <taxon>Pichiomycetes</taxon>
        <taxon>Debaryomycetaceae</taxon>
        <taxon>Candida/Lodderomyces clade</taxon>
        <taxon>Candida</taxon>
    </lineage>
</organism>
<accession>A0A9W4TVG7</accession>
<dbReference type="GO" id="GO:0006044">
    <property type="term" value="P:N-acetylglucosamine metabolic process"/>
    <property type="evidence" value="ECO:0007669"/>
    <property type="project" value="TreeGrafter"/>
</dbReference>
<evidence type="ECO:0000313" key="1">
    <source>
        <dbReference type="EMBL" id="CAI5757637.1"/>
    </source>
</evidence>
<dbReference type="OrthoDB" id="10053431at2759"/>